<dbReference type="SUPFAM" id="SSF48371">
    <property type="entry name" value="ARM repeat"/>
    <property type="match status" value="1"/>
</dbReference>
<feature type="region of interest" description="Disordered" evidence="1">
    <location>
        <begin position="1"/>
        <end position="30"/>
    </location>
</feature>
<organism evidence="2">
    <name type="scientific">Calcidiscus leptoporus</name>
    <dbReference type="NCBI Taxonomy" id="127549"/>
    <lineage>
        <taxon>Eukaryota</taxon>
        <taxon>Haptista</taxon>
        <taxon>Haptophyta</taxon>
        <taxon>Prymnesiophyceae</taxon>
        <taxon>Coccolithales</taxon>
        <taxon>Calcidiscaceae</taxon>
        <taxon>Calcidiscus</taxon>
    </lineage>
</organism>
<dbReference type="InterPro" id="IPR011989">
    <property type="entry name" value="ARM-like"/>
</dbReference>
<gene>
    <name evidence="2" type="ORF">CLEP1334_LOCUS16736</name>
</gene>
<evidence type="ECO:0000256" key="1">
    <source>
        <dbReference type="SAM" id="MobiDB-lite"/>
    </source>
</evidence>
<accession>A0A7S0J520</accession>
<reference evidence="2" key="1">
    <citation type="submission" date="2021-01" db="EMBL/GenBank/DDBJ databases">
        <authorList>
            <person name="Corre E."/>
            <person name="Pelletier E."/>
            <person name="Niang G."/>
            <person name="Scheremetjew M."/>
            <person name="Finn R."/>
            <person name="Kale V."/>
            <person name="Holt S."/>
            <person name="Cochrane G."/>
            <person name="Meng A."/>
            <person name="Brown T."/>
            <person name="Cohen L."/>
        </authorList>
    </citation>
    <scope>NUCLEOTIDE SEQUENCE</scope>
    <source>
        <strain evidence="2">RCC1130</strain>
    </source>
</reference>
<proteinExistence type="predicted"/>
<dbReference type="Gene3D" id="1.25.10.10">
    <property type="entry name" value="Leucine-rich Repeat Variant"/>
    <property type="match status" value="1"/>
</dbReference>
<evidence type="ECO:0008006" key="3">
    <source>
        <dbReference type="Google" id="ProtNLM"/>
    </source>
</evidence>
<evidence type="ECO:0000313" key="2">
    <source>
        <dbReference type="EMBL" id="CAD8541450.1"/>
    </source>
</evidence>
<sequence>MAAPLNGDDDGAPLERLAQPADSLKAEPDRRLQAMGWAGDGTRRDDGVLDSILYAEGVPPLDGVETLDHESGLLIRRAPPDPKVSALFPPVANDEPAECAVRMRVRAAVDERPVFHEKGLSGWLGDDVRLLTALIERMHPNSAVRFAVLEVLLELGCDASRSMGAIVACLTDPQKKVREQAARVLTEMHTIDATLTAPYVSTVASLASLHRSDKVRLVAINLLGELEEHAFPWVDILRERLHMEPQLRLRYAVAHVLSSLGVSEGADWIEERERPKPRRSLTKDRIRSMHAAQRPVSLQARIRREILREQLGA</sequence>
<dbReference type="InterPro" id="IPR016024">
    <property type="entry name" value="ARM-type_fold"/>
</dbReference>
<dbReference type="EMBL" id="HBER01033279">
    <property type="protein sequence ID" value="CAD8541450.1"/>
    <property type="molecule type" value="Transcribed_RNA"/>
</dbReference>
<protein>
    <recommendedName>
        <fullName evidence="3">HEAT repeat domain-containing protein</fullName>
    </recommendedName>
</protein>
<name>A0A7S0J520_9EUKA</name>
<dbReference type="AlphaFoldDB" id="A0A7S0J520"/>